<evidence type="ECO:0000256" key="3">
    <source>
        <dbReference type="ARBA" id="ARBA00022692"/>
    </source>
</evidence>
<feature type="transmembrane region" description="Helical" evidence="6">
    <location>
        <begin position="262"/>
        <end position="284"/>
    </location>
</feature>
<dbReference type="RefSeq" id="WP_066714240.1">
    <property type="nucleotide sequence ID" value="NZ_JARFNM010000001.1"/>
</dbReference>
<feature type="transmembrane region" description="Helical" evidence="6">
    <location>
        <begin position="42"/>
        <end position="62"/>
    </location>
</feature>
<dbReference type="InterPro" id="IPR001851">
    <property type="entry name" value="ABC_transp_permease"/>
</dbReference>
<feature type="transmembrane region" description="Helical" evidence="6">
    <location>
        <begin position="296"/>
        <end position="319"/>
    </location>
</feature>
<evidence type="ECO:0000313" key="8">
    <source>
        <dbReference type="Proteomes" id="UP000070080"/>
    </source>
</evidence>
<evidence type="ECO:0000256" key="5">
    <source>
        <dbReference type="ARBA" id="ARBA00023136"/>
    </source>
</evidence>
<keyword evidence="5 6" id="KW-0472">Membrane</keyword>
<comment type="caution">
    <text evidence="7">The sequence shown here is derived from an EMBL/GenBank/DDBJ whole genome shotgun (WGS) entry which is preliminary data.</text>
</comment>
<sequence>MMTKEGIISNMKSFWAKYEKWAYVVFYAILIVFSLVCQDVYFFAVAINCLIFTVLAFSLNLLTGYLGVTSLGHAAFFGIGAYTTAILQTTYNTNQWVVLILAIAITALAGALLSLTTMRVSSKFVAVVTLGFAEIVRMVELNWMELTRGPQGIPNIPKFTFFGQEIRNMRFELYIIMVISIVILLFYSALLSSKHGRAIQAIKNDEIAAQSMGINALKYRVLVFAISAGTAGLAGCFYAKYMGFIDPNAFNFDQSISMLSMTLFGGLGNLMGSIIGAFFLSILPEALRFMSDYRQVIYGILLVIMMIFRPNGLLGGINFKQIRLLDRQKMEEE</sequence>
<feature type="transmembrane region" description="Helical" evidence="6">
    <location>
        <begin position="171"/>
        <end position="190"/>
    </location>
</feature>
<dbReference type="AlphaFoldDB" id="A0A133YAV6"/>
<evidence type="ECO:0000256" key="4">
    <source>
        <dbReference type="ARBA" id="ARBA00022989"/>
    </source>
</evidence>
<name>A0A133YAV6_9FIRM</name>
<dbReference type="PATRIC" id="fig|1497955.3.peg.856"/>
<evidence type="ECO:0000256" key="2">
    <source>
        <dbReference type="ARBA" id="ARBA00022475"/>
    </source>
</evidence>
<keyword evidence="8" id="KW-1185">Reference proteome</keyword>
<feature type="transmembrane region" description="Helical" evidence="6">
    <location>
        <begin position="74"/>
        <end position="91"/>
    </location>
</feature>
<dbReference type="OrthoDB" id="9789927at2"/>
<feature type="transmembrane region" description="Helical" evidence="6">
    <location>
        <begin position="21"/>
        <end position="36"/>
    </location>
</feature>
<dbReference type="CDD" id="cd06581">
    <property type="entry name" value="TM_PBP1_LivM_like"/>
    <property type="match status" value="1"/>
</dbReference>
<dbReference type="PANTHER" id="PTHR30482:SF10">
    <property type="entry name" value="HIGH-AFFINITY BRANCHED-CHAIN AMINO ACID TRANSPORT PROTEIN BRAE"/>
    <property type="match status" value="1"/>
</dbReference>
<keyword evidence="4 6" id="KW-1133">Transmembrane helix</keyword>
<feature type="transmembrane region" description="Helical" evidence="6">
    <location>
        <begin position="221"/>
        <end position="241"/>
    </location>
</feature>
<proteinExistence type="predicted"/>
<dbReference type="EMBL" id="LSCV01000030">
    <property type="protein sequence ID" value="KXB40339.1"/>
    <property type="molecule type" value="Genomic_DNA"/>
</dbReference>
<dbReference type="Pfam" id="PF02653">
    <property type="entry name" value="BPD_transp_2"/>
    <property type="match status" value="1"/>
</dbReference>
<accession>A0A133YAV6</accession>
<dbReference type="PANTHER" id="PTHR30482">
    <property type="entry name" value="HIGH-AFFINITY BRANCHED-CHAIN AMINO ACID TRANSPORT SYSTEM PERMEASE"/>
    <property type="match status" value="1"/>
</dbReference>
<dbReference type="GO" id="GO:0005886">
    <property type="term" value="C:plasma membrane"/>
    <property type="evidence" value="ECO:0007669"/>
    <property type="project" value="UniProtKB-SubCell"/>
</dbReference>
<dbReference type="Proteomes" id="UP000070080">
    <property type="component" value="Unassembled WGS sequence"/>
</dbReference>
<reference evidence="8" key="1">
    <citation type="submission" date="2016-01" db="EMBL/GenBank/DDBJ databases">
        <authorList>
            <person name="Mitreva M."/>
            <person name="Pepin K.H."/>
            <person name="Mihindukulasuriya K.A."/>
            <person name="Fulton R."/>
            <person name="Fronick C."/>
            <person name="O'Laughlin M."/>
            <person name="Miner T."/>
            <person name="Herter B."/>
            <person name="Rosa B.A."/>
            <person name="Cordes M."/>
            <person name="Tomlinson C."/>
            <person name="Wollam A."/>
            <person name="Palsikar V.B."/>
            <person name="Mardis E.R."/>
            <person name="Wilson R.K."/>
        </authorList>
    </citation>
    <scope>NUCLEOTIDE SEQUENCE [LARGE SCALE GENOMIC DNA]</scope>
    <source>
        <strain evidence="8">KA00274</strain>
    </source>
</reference>
<keyword evidence="2" id="KW-1003">Cell membrane</keyword>
<keyword evidence="3 6" id="KW-0812">Transmembrane</keyword>
<comment type="subcellular location">
    <subcellularLocation>
        <location evidence="1">Cell membrane</location>
        <topology evidence="1">Multi-pass membrane protein</topology>
    </subcellularLocation>
</comment>
<protein>
    <submittedName>
        <fullName evidence="7">Branched-chain amino acid ABC transporter, permease protein</fullName>
    </submittedName>
</protein>
<gene>
    <name evidence="7" type="ORF">HMPREF1872_00885</name>
</gene>
<feature type="transmembrane region" description="Helical" evidence="6">
    <location>
        <begin position="97"/>
        <end position="115"/>
    </location>
</feature>
<evidence type="ECO:0000313" key="7">
    <source>
        <dbReference type="EMBL" id="KXB40339.1"/>
    </source>
</evidence>
<dbReference type="GO" id="GO:0015658">
    <property type="term" value="F:branched-chain amino acid transmembrane transporter activity"/>
    <property type="evidence" value="ECO:0007669"/>
    <property type="project" value="InterPro"/>
</dbReference>
<dbReference type="STRING" id="1497955.HMPREF1872_00885"/>
<evidence type="ECO:0000256" key="6">
    <source>
        <dbReference type="SAM" id="Phobius"/>
    </source>
</evidence>
<dbReference type="InterPro" id="IPR043428">
    <property type="entry name" value="LivM-like"/>
</dbReference>
<evidence type="ECO:0000256" key="1">
    <source>
        <dbReference type="ARBA" id="ARBA00004651"/>
    </source>
</evidence>
<organism evidence="7 8">
    <name type="scientific">Amygdalobacter nucleatus</name>
    <dbReference type="NCBI Taxonomy" id="3029274"/>
    <lineage>
        <taxon>Bacteria</taxon>
        <taxon>Bacillati</taxon>
        <taxon>Bacillota</taxon>
        <taxon>Clostridia</taxon>
        <taxon>Eubacteriales</taxon>
        <taxon>Oscillospiraceae</taxon>
        <taxon>Amygdalobacter</taxon>
    </lineage>
</organism>